<name>A0AC61KY99_9EURY</name>
<sequence length="136" mass="14891">MTKMNETEVTAKTRKQWLFPTLIATISAFYVLGSTAGAATGGADLMDWLVPWNSDGCWRLILISMPLVILLGYMSRSWKVGIAVACMLWALTLFETLFDLGFGSYIRKPELIELVVKIAFALCCALVGALSGYAEA</sequence>
<dbReference type="EMBL" id="PQXF01000086">
    <property type="protein sequence ID" value="PXF56752.1"/>
    <property type="molecule type" value="Genomic_DNA"/>
</dbReference>
<evidence type="ECO:0000313" key="2">
    <source>
        <dbReference type="Proteomes" id="UP000248329"/>
    </source>
</evidence>
<organism evidence="1 2">
    <name type="scientific">Candidatus Methanogaster sp</name>
    <dbReference type="NCBI Taxonomy" id="3386292"/>
    <lineage>
        <taxon>Archaea</taxon>
        <taxon>Methanobacteriati</taxon>
        <taxon>Methanobacteriota</taxon>
        <taxon>Stenosarchaea group</taxon>
        <taxon>Methanomicrobia</taxon>
        <taxon>Methanosarcinales</taxon>
        <taxon>ANME-2 cluster</taxon>
        <taxon>Candidatus Methanogasteraceae</taxon>
        <taxon>Candidatus Methanogaster</taxon>
    </lineage>
</organism>
<protein>
    <submittedName>
        <fullName evidence="1">Uncharacterized protein</fullName>
    </submittedName>
</protein>
<dbReference type="Proteomes" id="UP000248329">
    <property type="component" value="Unassembled WGS sequence"/>
</dbReference>
<comment type="caution">
    <text evidence="1">The sequence shown here is derived from an EMBL/GenBank/DDBJ whole genome shotgun (WGS) entry which is preliminary data.</text>
</comment>
<reference evidence="1" key="1">
    <citation type="submission" date="2018-01" db="EMBL/GenBank/DDBJ databases">
        <authorList>
            <person name="Krukenberg V."/>
        </authorList>
    </citation>
    <scope>NUCLEOTIDE SEQUENCE</scope>
    <source>
        <strain evidence="1">E20ANME2</strain>
    </source>
</reference>
<gene>
    <name evidence="1" type="ORF">C4B59_16405</name>
</gene>
<evidence type="ECO:0000313" key="1">
    <source>
        <dbReference type="EMBL" id="PXF56752.1"/>
    </source>
</evidence>
<accession>A0AC61KY99</accession>
<proteinExistence type="predicted"/>